<dbReference type="AlphaFoldDB" id="A0A1G2HV57"/>
<reference evidence="1 2" key="1">
    <citation type="journal article" date="2016" name="Nat. Commun.">
        <title>Thousands of microbial genomes shed light on interconnected biogeochemical processes in an aquifer system.</title>
        <authorList>
            <person name="Anantharaman K."/>
            <person name="Brown C.T."/>
            <person name="Hug L.A."/>
            <person name="Sharon I."/>
            <person name="Castelle C.J."/>
            <person name="Probst A.J."/>
            <person name="Thomas B.C."/>
            <person name="Singh A."/>
            <person name="Wilkins M.J."/>
            <person name="Karaoz U."/>
            <person name="Brodie E.L."/>
            <person name="Williams K.H."/>
            <person name="Hubbard S.S."/>
            <person name="Banfield J.F."/>
        </authorList>
    </citation>
    <scope>NUCLEOTIDE SEQUENCE [LARGE SCALE GENOMIC DNA]</scope>
</reference>
<gene>
    <name evidence="1" type="ORF">A2822_04710</name>
</gene>
<sequence>MKKFAAASFRLGQINALVKKIGPENVLPILRGKLEVVLKKPDPLLRWTTQSMGLGRIHKFVANENLPEKKGKIKFLGKSLDVFLGKVEENVEQTTFEVYELAKECSEEAVLGELGACAEIYLAQLFRFLQDVSLSGCGPFPRDGSLTTVYIRDAKNVLRAVNVIWVPDERYWLLDAVSTENADPYQVGHRFIARVAISRKRS</sequence>
<proteinExistence type="predicted"/>
<organism evidence="1 2">
    <name type="scientific">Candidatus Staskawiczbacteria bacterium RIFCSPHIGHO2_01_FULL_41_41</name>
    <dbReference type="NCBI Taxonomy" id="1802203"/>
    <lineage>
        <taxon>Bacteria</taxon>
        <taxon>Candidatus Staskawicziibacteriota</taxon>
    </lineage>
</organism>
<dbReference type="EMBL" id="MHOP01000006">
    <property type="protein sequence ID" value="OGZ66333.1"/>
    <property type="molecule type" value="Genomic_DNA"/>
</dbReference>
<accession>A0A1G2HV57</accession>
<evidence type="ECO:0000313" key="2">
    <source>
        <dbReference type="Proteomes" id="UP000178774"/>
    </source>
</evidence>
<comment type="caution">
    <text evidence="1">The sequence shown here is derived from an EMBL/GenBank/DDBJ whole genome shotgun (WGS) entry which is preliminary data.</text>
</comment>
<name>A0A1G2HV57_9BACT</name>
<evidence type="ECO:0000313" key="1">
    <source>
        <dbReference type="EMBL" id="OGZ66333.1"/>
    </source>
</evidence>
<protein>
    <submittedName>
        <fullName evidence="1">Uncharacterized protein</fullName>
    </submittedName>
</protein>
<dbReference type="Proteomes" id="UP000178774">
    <property type="component" value="Unassembled WGS sequence"/>
</dbReference>